<organism evidence="2">
    <name type="scientific">Hexamita inflata</name>
    <dbReference type="NCBI Taxonomy" id="28002"/>
    <lineage>
        <taxon>Eukaryota</taxon>
        <taxon>Metamonada</taxon>
        <taxon>Diplomonadida</taxon>
        <taxon>Hexamitidae</taxon>
        <taxon>Hexamitinae</taxon>
        <taxon>Hexamita</taxon>
    </lineage>
</organism>
<dbReference type="AlphaFoldDB" id="A0AA86UWH2"/>
<dbReference type="EMBL" id="CATOUU010001024">
    <property type="protein sequence ID" value="CAI9967482.1"/>
    <property type="molecule type" value="Genomic_DNA"/>
</dbReference>
<evidence type="ECO:0000313" key="2">
    <source>
        <dbReference type="EMBL" id="CAI9967482.1"/>
    </source>
</evidence>
<dbReference type="EMBL" id="CAXDID020000240">
    <property type="protein sequence ID" value="CAL6062576.1"/>
    <property type="molecule type" value="Genomic_DNA"/>
</dbReference>
<gene>
    <name evidence="3" type="ORF">HINF_LOCUS50253</name>
    <name evidence="2" type="ORF">HINF_LOCUS55127</name>
</gene>
<reference evidence="3 4" key="2">
    <citation type="submission" date="2024-07" db="EMBL/GenBank/DDBJ databases">
        <authorList>
            <person name="Akdeniz Z."/>
        </authorList>
    </citation>
    <scope>NUCLEOTIDE SEQUENCE [LARGE SCALE GENOMIC DNA]</scope>
</reference>
<keyword evidence="1" id="KW-0175">Coiled coil</keyword>
<comment type="caution">
    <text evidence="2">The sequence shown here is derived from an EMBL/GenBank/DDBJ whole genome shotgun (WGS) entry which is preliminary data.</text>
</comment>
<proteinExistence type="predicted"/>
<evidence type="ECO:0000313" key="4">
    <source>
        <dbReference type="Proteomes" id="UP001642409"/>
    </source>
</evidence>
<sequence>MQTIIRINSYDGIDPATGRNADKQSVQTAFVRLSLHESFHQACLNITNIPKLVNHFFADCDICYGFNSKFIVSPELQIVIFLNCKFSQYKNTRFPNYNGANPNIFIETIDDSCKQFTVAEKGAGRSVNELTIQILCEQLKLLNIPLAEKIELINRFVQRRGIQNEEVLAALYTNGFDFDDFIQQRGLSSEQVLIALVKSNQDYLGFAQKKKMRDDQVLVAFAKNGIELSDFMKQKGLTNNQIAISLANSGLTNEHILVALAQSKLEYQQFALNKGFTNEHTLITLMKAKIDIKPFATAKNMSDPEIISIIKNSDLSLTEKSDLLQQIVDLRSEQENINNALIKREYELTNERVLQFVNNKQRERTLEIVYKEAQLKQNEIKDQNSLKEIKELKLQNQVLQTQNLEQKLGYEQKVASIKKDYEAELIKCKNEVQMLRKEYQKDLQMECEKYKNEIDKLRQYYEIERMKENKIIELQQKQRPSDQEIDMNDTIAKQLQLECQLLKKQQIEDKQYHDEQYEYAQQALKRATQRNSELQQKLNEVDKARLQFIQDMDKKQSDITKQLEYNVNEQAARIIQLESENQSLQCKLSALREQIEKLNVQEYQKRIEMQTKQLEDKDEYIEKLKEEMEKINVNQLQDKQIEKVLTILKSVGVSQ</sequence>
<feature type="coiled-coil region" evidence="1">
    <location>
        <begin position="418"/>
        <end position="467"/>
    </location>
</feature>
<dbReference type="Proteomes" id="UP001642409">
    <property type="component" value="Unassembled WGS sequence"/>
</dbReference>
<keyword evidence="4" id="KW-1185">Reference proteome</keyword>
<evidence type="ECO:0000313" key="3">
    <source>
        <dbReference type="EMBL" id="CAL6062576.1"/>
    </source>
</evidence>
<accession>A0AA86UWH2</accession>
<evidence type="ECO:0000256" key="1">
    <source>
        <dbReference type="SAM" id="Coils"/>
    </source>
</evidence>
<reference evidence="2" key="1">
    <citation type="submission" date="2023-06" db="EMBL/GenBank/DDBJ databases">
        <authorList>
            <person name="Kurt Z."/>
        </authorList>
    </citation>
    <scope>NUCLEOTIDE SEQUENCE</scope>
</reference>
<protein>
    <submittedName>
        <fullName evidence="2">Obscurin-like isoform X4</fullName>
    </submittedName>
    <submittedName>
        <fullName evidence="3">Obscurin-like_isoform X4</fullName>
    </submittedName>
</protein>
<name>A0AA86UWH2_9EUKA</name>
<feature type="coiled-coil region" evidence="1">
    <location>
        <begin position="517"/>
        <end position="634"/>
    </location>
</feature>